<dbReference type="GO" id="GO:0005886">
    <property type="term" value="C:plasma membrane"/>
    <property type="evidence" value="ECO:0007669"/>
    <property type="project" value="TreeGrafter"/>
</dbReference>
<evidence type="ECO:0000256" key="3">
    <source>
        <dbReference type="ARBA" id="ARBA00022989"/>
    </source>
</evidence>
<keyword evidence="2 5" id="KW-0812">Transmembrane</keyword>
<proteinExistence type="predicted"/>
<reference evidence="7" key="2">
    <citation type="submission" date="2023-05" db="EMBL/GenBank/DDBJ databases">
        <authorList>
            <consortium name="Lawrence Berkeley National Laboratory"/>
            <person name="Steindorff A."/>
            <person name="Hensen N."/>
            <person name="Bonometti L."/>
            <person name="Westerberg I."/>
            <person name="Brannstrom I.O."/>
            <person name="Guillou S."/>
            <person name="Cros-Aarteil S."/>
            <person name="Calhoun S."/>
            <person name="Haridas S."/>
            <person name="Kuo A."/>
            <person name="Mondo S."/>
            <person name="Pangilinan J."/>
            <person name="Riley R."/>
            <person name="Labutti K."/>
            <person name="Andreopoulos B."/>
            <person name="Lipzen A."/>
            <person name="Chen C."/>
            <person name="Yanf M."/>
            <person name="Daum C."/>
            <person name="Ng V."/>
            <person name="Clum A."/>
            <person name="Ohm R."/>
            <person name="Martin F."/>
            <person name="Silar P."/>
            <person name="Natvig D."/>
            <person name="Lalanne C."/>
            <person name="Gautier V."/>
            <person name="Ament-Velasquez S.L."/>
            <person name="Kruys A."/>
            <person name="Hutchinson M.I."/>
            <person name="Powell A.J."/>
            <person name="Barry K."/>
            <person name="Miller A.N."/>
            <person name="Grigoriev I.V."/>
            <person name="Debuchy R."/>
            <person name="Gladieux P."/>
            <person name="Thoren M.H."/>
            <person name="Johannesson H."/>
        </authorList>
    </citation>
    <scope>NUCLEOTIDE SEQUENCE</scope>
    <source>
        <strain evidence="7">CBS 538.74</strain>
    </source>
</reference>
<evidence type="ECO:0000313" key="8">
    <source>
        <dbReference type="Proteomes" id="UP001302745"/>
    </source>
</evidence>
<dbReference type="InterPro" id="IPR011701">
    <property type="entry name" value="MFS"/>
</dbReference>
<evidence type="ECO:0000256" key="4">
    <source>
        <dbReference type="ARBA" id="ARBA00023136"/>
    </source>
</evidence>
<dbReference type="Proteomes" id="UP001302745">
    <property type="component" value="Unassembled WGS sequence"/>
</dbReference>
<keyword evidence="4 5" id="KW-0472">Membrane</keyword>
<dbReference type="PANTHER" id="PTHR23501">
    <property type="entry name" value="MAJOR FACILITATOR SUPERFAMILY"/>
    <property type="match status" value="1"/>
</dbReference>
<evidence type="ECO:0000256" key="1">
    <source>
        <dbReference type="ARBA" id="ARBA00004141"/>
    </source>
</evidence>
<organism evidence="7 8">
    <name type="scientific">Chaetomidium leptoderma</name>
    <dbReference type="NCBI Taxonomy" id="669021"/>
    <lineage>
        <taxon>Eukaryota</taxon>
        <taxon>Fungi</taxon>
        <taxon>Dikarya</taxon>
        <taxon>Ascomycota</taxon>
        <taxon>Pezizomycotina</taxon>
        <taxon>Sordariomycetes</taxon>
        <taxon>Sordariomycetidae</taxon>
        <taxon>Sordariales</taxon>
        <taxon>Chaetomiaceae</taxon>
        <taxon>Chaetomidium</taxon>
    </lineage>
</organism>
<feature type="transmembrane region" description="Helical" evidence="5">
    <location>
        <begin position="130"/>
        <end position="152"/>
    </location>
</feature>
<accession>A0AAN6ZUP6</accession>
<feature type="transmembrane region" description="Helical" evidence="5">
    <location>
        <begin position="37"/>
        <end position="65"/>
    </location>
</feature>
<comment type="subcellular location">
    <subcellularLocation>
        <location evidence="1">Membrane</location>
        <topology evidence="1">Multi-pass membrane protein</topology>
    </subcellularLocation>
</comment>
<dbReference type="AlphaFoldDB" id="A0AAN6ZUP6"/>
<keyword evidence="8" id="KW-1185">Reference proteome</keyword>
<feature type="transmembrane region" description="Helical" evidence="5">
    <location>
        <begin position="527"/>
        <end position="543"/>
    </location>
</feature>
<feature type="transmembrane region" description="Helical" evidence="5">
    <location>
        <begin position="385"/>
        <end position="407"/>
    </location>
</feature>
<dbReference type="PRINTS" id="PR01036">
    <property type="entry name" value="TCRTETB"/>
</dbReference>
<reference evidence="7" key="1">
    <citation type="journal article" date="2023" name="Mol. Phylogenet. Evol.">
        <title>Genome-scale phylogeny and comparative genomics of the fungal order Sordariales.</title>
        <authorList>
            <person name="Hensen N."/>
            <person name="Bonometti L."/>
            <person name="Westerberg I."/>
            <person name="Brannstrom I.O."/>
            <person name="Guillou S."/>
            <person name="Cros-Aarteil S."/>
            <person name="Calhoun S."/>
            <person name="Haridas S."/>
            <person name="Kuo A."/>
            <person name="Mondo S."/>
            <person name="Pangilinan J."/>
            <person name="Riley R."/>
            <person name="LaButti K."/>
            <person name="Andreopoulos B."/>
            <person name="Lipzen A."/>
            <person name="Chen C."/>
            <person name="Yan M."/>
            <person name="Daum C."/>
            <person name="Ng V."/>
            <person name="Clum A."/>
            <person name="Steindorff A."/>
            <person name="Ohm R.A."/>
            <person name="Martin F."/>
            <person name="Silar P."/>
            <person name="Natvig D.O."/>
            <person name="Lalanne C."/>
            <person name="Gautier V."/>
            <person name="Ament-Velasquez S.L."/>
            <person name="Kruys A."/>
            <person name="Hutchinson M.I."/>
            <person name="Powell A.J."/>
            <person name="Barry K."/>
            <person name="Miller A.N."/>
            <person name="Grigoriev I.V."/>
            <person name="Debuchy R."/>
            <person name="Gladieux P."/>
            <person name="Hiltunen Thoren M."/>
            <person name="Johannesson H."/>
        </authorList>
    </citation>
    <scope>NUCLEOTIDE SEQUENCE</scope>
    <source>
        <strain evidence="7">CBS 538.74</strain>
    </source>
</reference>
<feature type="transmembrane region" description="Helical" evidence="5">
    <location>
        <begin position="321"/>
        <end position="343"/>
    </location>
</feature>
<gene>
    <name evidence="7" type="ORF">C8A00DRAFT_37819</name>
</gene>
<dbReference type="InterPro" id="IPR036259">
    <property type="entry name" value="MFS_trans_sf"/>
</dbReference>
<feature type="transmembrane region" description="Helical" evidence="5">
    <location>
        <begin position="106"/>
        <end position="124"/>
    </location>
</feature>
<dbReference type="InterPro" id="IPR020846">
    <property type="entry name" value="MFS_dom"/>
</dbReference>
<evidence type="ECO:0000256" key="5">
    <source>
        <dbReference type="SAM" id="Phobius"/>
    </source>
</evidence>
<sequence length="569" mass="60087">MSSSPNSTADAGQLRDSSCEPETLELAKLTPIFGWRLWVTIACLCSGLFLSSLETTIIATALVSISSSLGGYDKSNWVVTSYLVTYTGFLVIFARLSDMFGRKGTLCVSIVIFTVSSLACGLAPTMDLLIIFRAFQGIGGAGLYSLAMAVIVEVTPLRFIGLSSGLIGCVFALSSLLGPILGGIITSHTTWRWVFYLNIPPGVAILVLVLTVFPANAGTLSPKRQILMYMDYPGTVLSLVGAVMLTFVLEQGGLVYSWDSPQVVVGFVVSGVVFLAFVAWEWFISKSSSSGGGGRSSSSNGGKKRPNMLPLFPMHLVTRRVLGFALLTAFLAGFPFMTTIVFLPQRFQLQNGLSAVDAGIRMLALLTLSATGAGLGGIMTARRNIGWYILASSLSLQLVGLGLMSTLPTAAGEVRAEQYGYQAILGLGFGLGLSSLVVLARLEVEAEDVGVAFSAITQVRVFGGLIGIAVSQALLRARLLGDLVAVLPADKLAALLRSPTALSGFTPTEAAATAHAYGEGFNLQNQVMLGFGAMGLLVCLGAWKRKPVEFAEMEARLGRAEGEGRRRGA</sequence>
<feature type="transmembrane region" description="Helical" evidence="5">
    <location>
        <begin position="419"/>
        <end position="439"/>
    </location>
</feature>
<dbReference type="GO" id="GO:0022857">
    <property type="term" value="F:transmembrane transporter activity"/>
    <property type="evidence" value="ECO:0007669"/>
    <property type="project" value="InterPro"/>
</dbReference>
<evidence type="ECO:0000313" key="7">
    <source>
        <dbReference type="EMBL" id="KAK4149586.1"/>
    </source>
</evidence>
<evidence type="ECO:0000256" key="2">
    <source>
        <dbReference type="ARBA" id="ARBA00022692"/>
    </source>
</evidence>
<comment type="caution">
    <text evidence="7">The sequence shown here is derived from an EMBL/GenBank/DDBJ whole genome shotgun (WGS) entry which is preliminary data.</text>
</comment>
<feature type="domain" description="Major facilitator superfamily (MFS) profile" evidence="6">
    <location>
        <begin position="40"/>
        <end position="550"/>
    </location>
</feature>
<dbReference type="Gene3D" id="1.20.1250.20">
    <property type="entry name" value="MFS general substrate transporter like domains"/>
    <property type="match status" value="2"/>
</dbReference>
<feature type="transmembrane region" description="Helical" evidence="5">
    <location>
        <begin position="226"/>
        <end position="249"/>
    </location>
</feature>
<feature type="transmembrane region" description="Helical" evidence="5">
    <location>
        <begin position="159"/>
        <end position="181"/>
    </location>
</feature>
<feature type="transmembrane region" description="Helical" evidence="5">
    <location>
        <begin position="451"/>
        <end position="475"/>
    </location>
</feature>
<dbReference type="SUPFAM" id="SSF103473">
    <property type="entry name" value="MFS general substrate transporter"/>
    <property type="match status" value="1"/>
</dbReference>
<evidence type="ECO:0000259" key="6">
    <source>
        <dbReference type="PROSITE" id="PS50850"/>
    </source>
</evidence>
<dbReference type="EMBL" id="MU857144">
    <property type="protein sequence ID" value="KAK4149586.1"/>
    <property type="molecule type" value="Genomic_DNA"/>
</dbReference>
<dbReference type="Pfam" id="PF07690">
    <property type="entry name" value="MFS_1"/>
    <property type="match status" value="1"/>
</dbReference>
<dbReference type="PANTHER" id="PTHR23501:SF43">
    <property type="entry name" value="MULTIDRUG TRANSPORTER, PUTATIVE (AFU_ORTHOLOGUE AFUA_6G03040)-RELATED"/>
    <property type="match status" value="1"/>
</dbReference>
<keyword evidence="3 5" id="KW-1133">Transmembrane helix</keyword>
<name>A0AAN6ZUP6_9PEZI</name>
<feature type="transmembrane region" description="Helical" evidence="5">
    <location>
        <begin position="77"/>
        <end position="94"/>
    </location>
</feature>
<feature type="transmembrane region" description="Helical" evidence="5">
    <location>
        <begin position="358"/>
        <end position="378"/>
    </location>
</feature>
<feature type="transmembrane region" description="Helical" evidence="5">
    <location>
        <begin position="261"/>
        <end position="280"/>
    </location>
</feature>
<protein>
    <submittedName>
        <fullName evidence="7">Drug resistance transporter EmrB/QacA subfamily</fullName>
    </submittedName>
</protein>
<dbReference type="PROSITE" id="PS50850">
    <property type="entry name" value="MFS"/>
    <property type="match status" value="1"/>
</dbReference>
<feature type="transmembrane region" description="Helical" evidence="5">
    <location>
        <begin position="193"/>
        <end position="214"/>
    </location>
</feature>